<protein>
    <submittedName>
        <fullName evidence="1">Uncharacterized protein</fullName>
    </submittedName>
</protein>
<sequence>MSYNLYVKLLDLVVDVDVGSDVGVNVNLLIVLLVFFNILYYTRSMLSIKTFTQQNHYSGISTFIRNCALGADTI</sequence>
<gene>
    <name evidence="1" type="ORF">MENTE1834_LOCUS27621</name>
</gene>
<reference evidence="1" key="1">
    <citation type="submission" date="2023-11" db="EMBL/GenBank/DDBJ databases">
        <authorList>
            <person name="Poullet M."/>
        </authorList>
    </citation>
    <scope>NUCLEOTIDE SEQUENCE</scope>
    <source>
        <strain evidence="1">E1834</strain>
    </source>
</reference>
<accession>A0ACB0ZN90</accession>
<organism evidence="1 2">
    <name type="scientific">Meloidogyne enterolobii</name>
    <name type="common">Root-knot nematode worm</name>
    <name type="synonym">Meloidogyne mayaguensis</name>
    <dbReference type="NCBI Taxonomy" id="390850"/>
    <lineage>
        <taxon>Eukaryota</taxon>
        <taxon>Metazoa</taxon>
        <taxon>Ecdysozoa</taxon>
        <taxon>Nematoda</taxon>
        <taxon>Chromadorea</taxon>
        <taxon>Rhabditida</taxon>
        <taxon>Tylenchina</taxon>
        <taxon>Tylenchomorpha</taxon>
        <taxon>Tylenchoidea</taxon>
        <taxon>Meloidogynidae</taxon>
        <taxon>Meloidogyninae</taxon>
        <taxon>Meloidogyne</taxon>
    </lineage>
</organism>
<proteinExistence type="predicted"/>
<dbReference type="EMBL" id="CAVMJV010000041">
    <property type="protein sequence ID" value="CAK5080448.1"/>
    <property type="molecule type" value="Genomic_DNA"/>
</dbReference>
<name>A0ACB0ZN90_MELEN</name>
<comment type="caution">
    <text evidence="1">The sequence shown here is derived from an EMBL/GenBank/DDBJ whole genome shotgun (WGS) entry which is preliminary data.</text>
</comment>
<evidence type="ECO:0000313" key="2">
    <source>
        <dbReference type="Proteomes" id="UP001497535"/>
    </source>
</evidence>
<keyword evidence="2" id="KW-1185">Reference proteome</keyword>
<evidence type="ECO:0000313" key="1">
    <source>
        <dbReference type="EMBL" id="CAK5080448.1"/>
    </source>
</evidence>
<dbReference type="Proteomes" id="UP001497535">
    <property type="component" value="Unassembled WGS sequence"/>
</dbReference>